<dbReference type="Gene3D" id="1.20.1270.60">
    <property type="entry name" value="Arfaptin homology (AH) domain/BAR domain"/>
    <property type="match status" value="1"/>
</dbReference>
<dbReference type="PANTHER" id="PTHR10555:SF170">
    <property type="entry name" value="FI18122P1"/>
    <property type="match status" value="1"/>
</dbReference>
<feature type="coiled-coil region" evidence="11">
    <location>
        <begin position="783"/>
        <end position="817"/>
    </location>
</feature>
<dbReference type="EMBL" id="BSXN01001611">
    <property type="protein sequence ID" value="GME73795.1"/>
    <property type="molecule type" value="Genomic_DNA"/>
</dbReference>
<feature type="compositionally biased region" description="Polar residues" evidence="12">
    <location>
        <begin position="60"/>
        <end position="69"/>
    </location>
</feature>
<dbReference type="Pfam" id="PF00787">
    <property type="entry name" value="PX"/>
    <property type="match status" value="1"/>
</dbReference>
<dbReference type="InterPro" id="IPR037868">
    <property type="entry name" value="PX_Vps5"/>
</dbReference>
<dbReference type="GO" id="GO:0005794">
    <property type="term" value="C:Golgi apparatus"/>
    <property type="evidence" value="ECO:0007669"/>
    <property type="project" value="UniProtKB-SubCell"/>
</dbReference>
<dbReference type="InterPro" id="IPR015404">
    <property type="entry name" value="Vps5_C"/>
</dbReference>
<feature type="compositionally biased region" description="Polar residues" evidence="12">
    <location>
        <begin position="99"/>
        <end position="115"/>
    </location>
</feature>
<accession>A0A9W6T275</accession>
<keyword evidence="8" id="KW-0653">Protein transport</keyword>
<feature type="region of interest" description="Disordered" evidence="12">
    <location>
        <begin position="399"/>
        <end position="450"/>
    </location>
</feature>
<feature type="compositionally biased region" description="Low complexity" evidence="12">
    <location>
        <begin position="403"/>
        <end position="415"/>
    </location>
</feature>
<dbReference type="GO" id="GO:0035091">
    <property type="term" value="F:phosphatidylinositol binding"/>
    <property type="evidence" value="ECO:0007669"/>
    <property type="project" value="InterPro"/>
</dbReference>
<keyword evidence="10" id="KW-0472">Membrane</keyword>
<dbReference type="SMART" id="SM00312">
    <property type="entry name" value="PX"/>
    <property type="match status" value="1"/>
</dbReference>
<gene>
    <name evidence="14" type="ORF">Cboi02_000418000</name>
</gene>
<reference evidence="14" key="1">
    <citation type="submission" date="2023-04" db="EMBL/GenBank/DDBJ databases">
        <title>Candida boidinii NBRC 10035.</title>
        <authorList>
            <person name="Ichikawa N."/>
            <person name="Sato H."/>
            <person name="Tonouchi N."/>
        </authorList>
    </citation>
    <scope>NUCLEOTIDE SEQUENCE</scope>
    <source>
        <strain evidence="14">NBRC 10035</strain>
    </source>
</reference>
<dbReference type="Gene3D" id="3.30.1520.10">
    <property type="entry name" value="Phox-like domain"/>
    <property type="match status" value="1"/>
</dbReference>
<keyword evidence="6" id="KW-0963">Cytoplasm</keyword>
<feature type="region of interest" description="Disordered" evidence="12">
    <location>
        <begin position="1"/>
        <end position="80"/>
    </location>
</feature>
<keyword evidence="15" id="KW-1185">Reference proteome</keyword>
<dbReference type="PANTHER" id="PTHR10555">
    <property type="entry name" value="SORTING NEXIN"/>
    <property type="match status" value="1"/>
</dbReference>
<keyword evidence="5" id="KW-0813">Transport</keyword>
<feature type="compositionally biased region" description="Basic and acidic residues" evidence="12">
    <location>
        <begin position="364"/>
        <end position="375"/>
    </location>
</feature>
<feature type="compositionally biased region" description="Polar residues" evidence="12">
    <location>
        <begin position="126"/>
        <end position="149"/>
    </location>
</feature>
<keyword evidence="11" id="KW-0175">Coiled coil</keyword>
<comment type="similarity">
    <text evidence="4">Belongs to the sorting nexin family.</text>
</comment>
<keyword evidence="7" id="KW-0597">Phosphoprotein</keyword>
<keyword evidence="9" id="KW-0333">Golgi apparatus</keyword>
<dbReference type="PROSITE" id="PS50195">
    <property type="entry name" value="PX"/>
    <property type="match status" value="1"/>
</dbReference>
<evidence type="ECO:0000256" key="10">
    <source>
        <dbReference type="ARBA" id="ARBA00023136"/>
    </source>
</evidence>
<organism evidence="14 15">
    <name type="scientific">Candida boidinii</name>
    <name type="common">Yeast</name>
    <dbReference type="NCBI Taxonomy" id="5477"/>
    <lineage>
        <taxon>Eukaryota</taxon>
        <taxon>Fungi</taxon>
        <taxon>Dikarya</taxon>
        <taxon>Ascomycota</taxon>
        <taxon>Saccharomycotina</taxon>
        <taxon>Pichiomycetes</taxon>
        <taxon>Pichiales</taxon>
        <taxon>Pichiaceae</taxon>
        <taxon>Ogataea</taxon>
        <taxon>Ogataea/Candida clade</taxon>
    </lineage>
</organism>
<dbReference type="FunFam" id="1.20.1270.60:FF:000022">
    <property type="entry name" value="Sorting nexin 3 protein"/>
    <property type="match status" value="1"/>
</dbReference>
<feature type="compositionally biased region" description="Basic and acidic residues" evidence="12">
    <location>
        <begin position="47"/>
        <end position="59"/>
    </location>
</feature>
<evidence type="ECO:0000313" key="15">
    <source>
        <dbReference type="Proteomes" id="UP001165120"/>
    </source>
</evidence>
<dbReference type="GO" id="GO:0045053">
    <property type="term" value="P:protein retention in Golgi apparatus"/>
    <property type="evidence" value="ECO:0007669"/>
    <property type="project" value="TreeGrafter"/>
</dbReference>
<protein>
    <submittedName>
        <fullName evidence="14">Unnamed protein product</fullName>
    </submittedName>
</protein>
<dbReference type="InterPro" id="IPR036871">
    <property type="entry name" value="PX_dom_sf"/>
</dbReference>
<evidence type="ECO:0000256" key="11">
    <source>
        <dbReference type="SAM" id="Coils"/>
    </source>
</evidence>
<comment type="subcellular location">
    <subcellularLocation>
        <location evidence="2">Cytoplasm</location>
    </subcellularLocation>
    <subcellularLocation>
        <location evidence="3">Golgi apparatus</location>
    </subcellularLocation>
    <subcellularLocation>
        <location evidence="1">Membrane</location>
        <topology evidence="1">Peripheral membrane protein</topology>
        <orientation evidence="1">Cytoplasmic side</orientation>
    </subcellularLocation>
</comment>
<dbReference type="GO" id="GO:0015031">
    <property type="term" value="P:protein transport"/>
    <property type="evidence" value="ECO:0007669"/>
    <property type="project" value="UniProtKB-KW"/>
</dbReference>
<feature type="compositionally biased region" description="Acidic residues" evidence="12">
    <location>
        <begin position="33"/>
        <end position="46"/>
    </location>
</feature>
<evidence type="ECO:0000256" key="8">
    <source>
        <dbReference type="ARBA" id="ARBA00022927"/>
    </source>
</evidence>
<evidence type="ECO:0000256" key="6">
    <source>
        <dbReference type="ARBA" id="ARBA00022490"/>
    </source>
</evidence>
<evidence type="ECO:0000256" key="1">
    <source>
        <dbReference type="ARBA" id="ARBA00004287"/>
    </source>
</evidence>
<feature type="domain" description="PX" evidence="13">
    <location>
        <begin position="458"/>
        <end position="575"/>
    </location>
</feature>
<evidence type="ECO:0000259" key="13">
    <source>
        <dbReference type="PROSITE" id="PS50195"/>
    </source>
</evidence>
<comment type="caution">
    <text evidence="14">The sequence shown here is derived from an EMBL/GenBank/DDBJ whole genome shotgun (WGS) entry which is preliminary data.</text>
</comment>
<evidence type="ECO:0000256" key="2">
    <source>
        <dbReference type="ARBA" id="ARBA00004496"/>
    </source>
</evidence>
<dbReference type="InterPro" id="IPR027267">
    <property type="entry name" value="AH/BAR_dom_sf"/>
</dbReference>
<name>A0A9W6T275_CANBO</name>
<feature type="compositionally biased region" description="Basic and acidic residues" evidence="12">
    <location>
        <begin position="169"/>
        <end position="211"/>
    </location>
</feature>
<dbReference type="GO" id="GO:0005829">
    <property type="term" value="C:cytosol"/>
    <property type="evidence" value="ECO:0007669"/>
    <property type="project" value="GOC"/>
</dbReference>
<feature type="compositionally biased region" description="Basic and acidic residues" evidence="12">
    <location>
        <begin position="153"/>
        <end position="163"/>
    </location>
</feature>
<dbReference type="GO" id="GO:0005768">
    <property type="term" value="C:endosome"/>
    <property type="evidence" value="ECO:0007669"/>
    <property type="project" value="UniProtKB-ARBA"/>
</dbReference>
<dbReference type="Pfam" id="PF09325">
    <property type="entry name" value="Vps5"/>
    <property type="match status" value="1"/>
</dbReference>
<dbReference type="AlphaFoldDB" id="A0A9W6T275"/>
<evidence type="ECO:0000256" key="12">
    <source>
        <dbReference type="SAM" id="MobiDB-lite"/>
    </source>
</evidence>
<dbReference type="SUPFAM" id="SSF64268">
    <property type="entry name" value="PX domain"/>
    <property type="match status" value="1"/>
</dbReference>
<dbReference type="GO" id="GO:0030904">
    <property type="term" value="C:retromer complex"/>
    <property type="evidence" value="ECO:0007669"/>
    <property type="project" value="UniProtKB-ARBA"/>
</dbReference>
<dbReference type="Proteomes" id="UP001165120">
    <property type="component" value="Unassembled WGS sequence"/>
</dbReference>
<sequence>MASVLLTQEENPYASDILPRSNLVRFSDHDDVIGEEAEEEEGEENEDTKKEHDDDHNDTTYKSNIMSTNSHEDKDQLDDVDFGTSNKIISELSQTFNSISLPKNDSVDDYNNNPFGESVLGDDDNNPTSTSFYGHDSTANGFLQSNHNQFGHPYDDNKALDENQDRDEGEYHTIDAFAKAEEERLRKEREREREEREAEEKLVAEKEAERIKQKKSELMSALAQDDDDENSPFATTSILKVKKSDEGLFANDTKKTSFDDTFNEVIKAANDINPTENKGKPISLSSSVISPNRKTRVFVAARGRRFGKKNLFNIDDKKTNATVPDNEESKADVLSVTGISGNNNNNNNRDNESNNDDPLSQLAKSEDKKGSEDLKSNSAKKMLIESLDEPLFSMTKKTIIGESPMSSSIDSSRMRSPSREQRGSDIFNSKASPSRAGSATETSSSQINTKKKNVLPLKHLEVSVGDPIKVGELTNAHVVYTITSKTKSNILPKPETTVVRRYRDFLWLYNQLLNNHPGYIVPPPPEKQVYGRFDDKFIENRRLSLEKMLVKISTNPEFQRDYDFLLFLTSDNFAEDSKDRDAIHYHTANGETTTISDRVSIPESIDYSSASIINTSAADSSTNSSGGGFLSSLSGAFSLNVPKYIENDQFFIDTPGYIENLDLQLRSLSKTLDLILSQRDDVILSLEELITTIQAFCDLEVNADLSLIFTNFEELQSKTKELLERTNMTQILTIGSTIDEYIRLIGSIRNVLDTRLKLCNNVINLQSQSSKKQKNLIKIKSKFHNQLDKITKYEKEIEKLENDISKETIRKDEVSDIIRNELKIFENNKISDFRSMVEIYWESLCESQKELIELWESFYEKCKFDDDDDGLDKIIDVHGITKVKKDLLEDNESDKQ</sequence>
<dbReference type="CDD" id="cd06861">
    <property type="entry name" value="PX_Vps5p"/>
    <property type="match status" value="1"/>
</dbReference>
<evidence type="ECO:0000256" key="9">
    <source>
        <dbReference type="ARBA" id="ARBA00023034"/>
    </source>
</evidence>
<evidence type="ECO:0000256" key="7">
    <source>
        <dbReference type="ARBA" id="ARBA00022553"/>
    </source>
</evidence>
<evidence type="ECO:0000313" key="14">
    <source>
        <dbReference type="EMBL" id="GME73795.1"/>
    </source>
</evidence>
<evidence type="ECO:0000256" key="4">
    <source>
        <dbReference type="ARBA" id="ARBA00010883"/>
    </source>
</evidence>
<feature type="region of interest" description="Disordered" evidence="12">
    <location>
        <begin position="99"/>
        <end position="211"/>
    </location>
</feature>
<feature type="compositionally biased region" description="Polar residues" evidence="12">
    <location>
        <begin position="1"/>
        <end position="10"/>
    </location>
</feature>
<evidence type="ECO:0000256" key="5">
    <source>
        <dbReference type="ARBA" id="ARBA00022448"/>
    </source>
</evidence>
<feature type="compositionally biased region" description="Polar residues" evidence="12">
    <location>
        <begin position="426"/>
        <end position="448"/>
    </location>
</feature>
<evidence type="ECO:0000256" key="3">
    <source>
        <dbReference type="ARBA" id="ARBA00004555"/>
    </source>
</evidence>
<dbReference type="GO" id="GO:0042147">
    <property type="term" value="P:retrograde transport, endosome to Golgi"/>
    <property type="evidence" value="ECO:0007669"/>
    <property type="project" value="TreeGrafter"/>
</dbReference>
<feature type="region of interest" description="Disordered" evidence="12">
    <location>
        <begin position="336"/>
        <end position="377"/>
    </location>
</feature>
<proteinExistence type="inferred from homology"/>
<dbReference type="InterPro" id="IPR001683">
    <property type="entry name" value="PX_dom"/>
</dbReference>